<evidence type="ECO:0000313" key="13">
    <source>
        <dbReference type="Proteomes" id="UP000032266"/>
    </source>
</evidence>
<feature type="binding site" evidence="9">
    <location>
        <begin position="91"/>
        <end position="94"/>
    </location>
    <ligand>
        <name>5-phospho-alpha-D-ribose 1-diphosphate</name>
        <dbReference type="ChEBI" id="CHEBI:58017"/>
    </ligand>
</feature>
<feature type="binding site" evidence="9">
    <location>
        <begin position="84"/>
        <end position="85"/>
    </location>
    <ligand>
        <name>5-phospho-alpha-D-ribose 1-diphosphate</name>
        <dbReference type="ChEBI" id="CHEBI:58017"/>
    </ligand>
</feature>
<accession>A0A0C5VSS7</accession>
<dbReference type="InterPro" id="IPR017459">
    <property type="entry name" value="Glycosyl_Trfase_fam3_N_dom"/>
</dbReference>
<evidence type="ECO:0000256" key="8">
    <source>
        <dbReference type="ARBA" id="ARBA00061188"/>
    </source>
</evidence>
<keyword evidence="9" id="KW-0460">Magnesium</keyword>
<evidence type="ECO:0000256" key="3">
    <source>
        <dbReference type="ARBA" id="ARBA00022676"/>
    </source>
</evidence>
<dbReference type="EC" id="2.4.2.18" evidence="9"/>
<dbReference type="Gene3D" id="3.40.1030.10">
    <property type="entry name" value="Nucleoside phosphorylase/phosphoribosyltransferase catalytic domain"/>
    <property type="match status" value="1"/>
</dbReference>
<name>A0A0C5VSS7_9GAMM</name>
<evidence type="ECO:0000256" key="6">
    <source>
        <dbReference type="ARBA" id="ARBA00023141"/>
    </source>
</evidence>
<sequence length="343" mass="36210">MNMQEAIAKVVSLQHLSRAEMQSVMRLIMTGESTSAQTGGFLIALRMKGETVDEVTAAVEVMRELSTGVKYNHEHMVDTCGTGGDGASLFNVSTAASFVVAAAGGKVAKHGNRSASSNSGSADVLEQAGVKIDLTPDQVSRCVDQVGVGFMFAQLHHPAMKHTIGPRKEMKTRTIFNILGPMTNPAGATKQVIGVFNKEVQSLVAEVLKTLGSRHILVIHSDDGLDEISIATTTSVTELKDGNIRQYQIRPEDFGIANRSLEGLQAHSAAESLTLIKAALANESGEAADKARDMIALNAGAAIYAADIANSLTEGVTMAQDAIASGQALNKLDELIAFTEIFA</sequence>
<dbReference type="PATRIC" id="fig|1445510.3.peg.4331"/>
<feature type="binding site" evidence="9">
    <location>
        <begin position="109"/>
        <end position="117"/>
    </location>
    <ligand>
        <name>5-phospho-alpha-D-ribose 1-diphosphate</name>
        <dbReference type="ChEBI" id="CHEBI:58017"/>
    </ligand>
</feature>
<comment type="cofactor">
    <cofactor evidence="9">
        <name>Mg(2+)</name>
        <dbReference type="ChEBI" id="CHEBI:18420"/>
    </cofactor>
    <text evidence="9">Binds 2 magnesium ions per monomer.</text>
</comment>
<dbReference type="KEGG" id="gsn:YC6258_04366"/>
<comment type="similarity">
    <text evidence="9">Belongs to the anthranilate phosphoribosyltransferase family.</text>
</comment>
<dbReference type="Gene3D" id="1.20.970.10">
    <property type="entry name" value="Transferase, Pyrimidine Nucleoside Phosphorylase, Chain C"/>
    <property type="match status" value="1"/>
</dbReference>
<evidence type="ECO:0000256" key="5">
    <source>
        <dbReference type="ARBA" id="ARBA00022822"/>
    </source>
</evidence>
<dbReference type="EMBL" id="CP007142">
    <property type="protein sequence ID" value="AJQ96398.1"/>
    <property type="molecule type" value="Genomic_DNA"/>
</dbReference>
<dbReference type="GO" id="GO:0000287">
    <property type="term" value="F:magnesium ion binding"/>
    <property type="evidence" value="ECO:0007669"/>
    <property type="project" value="UniProtKB-UniRule"/>
</dbReference>
<evidence type="ECO:0000256" key="4">
    <source>
        <dbReference type="ARBA" id="ARBA00022679"/>
    </source>
</evidence>
<dbReference type="GO" id="GO:0000162">
    <property type="term" value="P:L-tryptophan biosynthetic process"/>
    <property type="evidence" value="ECO:0007669"/>
    <property type="project" value="UniProtKB-UniRule"/>
</dbReference>
<protein>
    <recommendedName>
        <fullName evidence="9">Anthranilate phosphoribosyltransferase</fullName>
        <ecNumber evidence="9">2.4.2.18</ecNumber>
    </recommendedName>
</protein>
<organism evidence="12 13">
    <name type="scientific">Gynuella sunshinyii YC6258</name>
    <dbReference type="NCBI Taxonomy" id="1445510"/>
    <lineage>
        <taxon>Bacteria</taxon>
        <taxon>Pseudomonadati</taxon>
        <taxon>Pseudomonadota</taxon>
        <taxon>Gammaproteobacteria</taxon>
        <taxon>Oceanospirillales</taxon>
        <taxon>Saccharospirillaceae</taxon>
        <taxon>Gynuella</taxon>
    </lineage>
</organism>
<dbReference type="GO" id="GO:0005829">
    <property type="term" value="C:cytosol"/>
    <property type="evidence" value="ECO:0007669"/>
    <property type="project" value="TreeGrafter"/>
</dbReference>
<feature type="binding site" evidence="9">
    <location>
        <position position="112"/>
    </location>
    <ligand>
        <name>anthranilate</name>
        <dbReference type="ChEBI" id="CHEBI:16567"/>
        <label>1</label>
    </ligand>
</feature>
<dbReference type="OrthoDB" id="9806430at2"/>
<evidence type="ECO:0000256" key="1">
    <source>
        <dbReference type="ARBA" id="ARBA00004907"/>
    </source>
</evidence>
<dbReference type="UniPathway" id="UPA00035">
    <property type="reaction ID" value="UER00041"/>
</dbReference>
<comment type="catalytic activity">
    <reaction evidence="7 9">
        <text>N-(5-phospho-beta-D-ribosyl)anthranilate + diphosphate = 5-phospho-alpha-D-ribose 1-diphosphate + anthranilate</text>
        <dbReference type="Rhea" id="RHEA:11768"/>
        <dbReference type="ChEBI" id="CHEBI:16567"/>
        <dbReference type="ChEBI" id="CHEBI:18277"/>
        <dbReference type="ChEBI" id="CHEBI:33019"/>
        <dbReference type="ChEBI" id="CHEBI:58017"/>
        <dbReference type="EC" id="2.4.2.18"/>
    </reaction>
</comment>
<proteinExistence type="inferred from homology"/>
<keyword evidence="2 9" id="KW-0028">Amino-acid biosynthesis</keyword>
<feature type="binding site" evidence="9">
    <location>
        <position position="81"/>
    </location>
    <ligand>
        <name>anthranilate</name>
        <dbReference type="ChEBI" id="CHEBI:16567"/>
        <label>1</label>
    </ligand>
</feature>
<dbReference type="GO" id="GO:0004048">
    <property type="term" value="F:anthranilate phosphoribosyltransferase activity"/>
    <property type="evidence" value="ECO:0007669"/>
    <property type="project" value="UniProtKB-UniRule"/>
</dbReference>
<dbReference type="PANTHER" id="PTHR43285">
    <property type="entry name" value="ANTHRANILATE PHOSPHORIBOSYLTRANSFERASE"/>
    <property type="match status" value="1"/>
</dbReference>
<dbReference type="AlphaFoldDB" id="A0A0C5VSS7"/>
<evidence type="ECO:0000256" key="7">
    <source>
        <dbReference type="ARBA" id="ARBA00052328"/>
    </source>
</evidence>
<dbReference type="Pfam" id="PF02885">
    <property type="entry name" value="Glycos_trans_3N"/>
    <property type="match status" value="1"/>
</dbReference>
<keyword evidence="5 9" id="KW-0822">Tryptophan biosynthesis</keyword>
<comment type="function">
    <text evidence="9">Catalyzes the transfer of the phosphoribosyl group of 5-phosphorylribose-1-pyrophosphate (PRPP) to anthranilate to yield N-(5'-phosphoribosyl)-anthranilate (PRA).</text>
</comment>
<feature type="binding site" evidence="9">
    <location>
        <position position="121"/>
    </location>
    <ligand>
        <name>5-phospho-alpha-D-ribose 1-diphosphate</name>
        <dbReference type="ChEBI" id="CHEBI:58017"/>
    </ligand>
</feature>
<gene>
    <name evidence="9" type="primary">trpD</name>
    <name evidence="12" type="ORF">YC6258_04366</name>
</gene>
<keyword evidence="13" id="KW-1185">Reference proteome</keyword>
<feature type="binding site" evidence="9">
    <location>
        <position position="81"/>
    </location>
    <ligand>
        <name>5-phospho-alpha-D-ribose 1-diphosphate</name>
        <dbReference type="ChEBI" id="CHEBI:58017"/>
    </ligand>
</feature>
<feature type="binding site" evidence="9">
    <location>
        <position position="167"/>
    </location>
    <ligand>
        <name>anthranilate</name>
        <dbReference type="ChEBI" id="CHEBI:16567"/>
        <label>2</label>
    </ligand>
</feature>
<feature type="domain" description="Glycosyl transferase family 3" evidence="10">
    <location>
        <begin position="74"/>
        <end position="329"/>
    </location>
</feature>
<evidence type="ECO:0000313" key="12">
    <source>
        <dbReference type="EMBL" id="AJQ96398.1"/>
    </source>
</evidence>
<dbReference type="STRING" id="1445510.YC6258_04366"/>
<comment type="similarity">
    <text evidence="8">In the C-terminal section; belongs to the anthranilate phosphoribosyltransferase family.</text>
</comment>
<evidence type="ECO:0000259" key="11">
    <source>
        <dbReference type="Pfam" id="PF02885"/>
    </source>
</evidence>
<dbReference type="SUPFAM" id="SSF52418">
    <property type="entry name" value="Nucleoside phosphorylase/phosphoribosyltransferase catalytic domain"/>
    <property type="match status" value="1"/>
</dbReference>
<dbReference type="FunFam" id="3.40.1030.10:FF:000002">
    <property type="entry name" value="Anthranilate phosphoribosyltransferase"/>
    <property type="match status" value="1"/>
</dbReference>
<feature type="binding site" evidence="9">
    <location>
        <position position="93"/>
    </location>
    <ligand>
        <name>Mg(2+)</name>
        <dbReference type="ChEBI" id="CHEBI:18420"/>
        <label>1</label>
    </ligand>
</feature>
<keyword evidence="4 9" id="KW-0808">Transferase</keyword>
<dbReference type="PANTHER" id="PTHR43285:SF2">
    <property type="entry name" value="ANTHRANILATE PHOSPHORIBOSYLTRANSFERASE"/>
    <property type="match status" value="1"/>
</dbReference>
<dbReference type="InterPro" id="IPR036320">
    <property type="entry name" value="Glycosyl_Trfase_fam3_N_dom_sf"/>
</dbReference>
<keyword evidence="3 9" id="KW-0328">Glycosyltransferase</keyword>
<feature type="binding site" evidence="9">
    <location>
        <position position="227"/>
    </location>
    <ligand>
        <name>Mg(2+)</name>
        <dbReference type="ChEBI" id="CHEBI:18420"/>
        <label>1</label>
    </ligand>
</feature>
<dbReference type="Proteomes" id="UP000032266">
    <property type="component" value="Chromosome"/>
</dbReference>
<dbReference type="RefSeq" id="WP_044618407.1">
    <property type="nucleotide sequence ID" value="NZ_CP007142.1"/>
</dbReference>
<comment type="caution">
    <text evidence="9">Lacks conserved residue(s) required for the propagation of feature annotation.</text>
</comment>
<dbReference type="InterPro" id="IPR035902">
    <property type="entry name" value="Nuc_phospho_transferase"/>
</dbReference>
<dbReference type="InterPro" id="IPR005940">
    <property type="entry name" value="Anthranilate_Pribosyl_Tfrase"/>
</dbReference>
<dbReference type="NCBIfam" id="TIGR01245">
    <property type="entry name" value="trpD"/>
    <property type="match status" value="1"/>
</dbReference>
<evidence type="ECO:0000256" key="9">
    <source>
        <dbReference type="HAMAP-Rule" id="MF_00211"/>
    </source>
</evidence>
<dbReference type="HOGENOM" id="CLU_034315_2_1_6"/>
<evidence type="ECO:0000256" key="2">
    <source>
        <dbReference type="ARBA" id="ARBA00022605"/>
    </source>
</evidence>
<feature type="binding site" evidence="9">
    <location>
        <position position="226"/>
    </location>
    <ligand>
        <name>Mg(2+)</name>
        <dbReference type="ChEBI" id="CHEBI:18420"/>
        <label>2</label>
    </ligand>
</feature>
<comment type="subunit">
    <text evidence="9">Homodimer.</text>
</comment>
<reference evidence="12 13" key="1">
    <citation type="submission" date="2014-01" db="EMBL/GenBank/DDBJ databases">
        <title>Full genme sequencing of cellulolytic bacterium Gynuella sunshinyii YC6258T gen. nov., sp. nov.</title>
        <authorList>
            <person name="Khan H."/>
            <person name="Chung E.J."/>
            <person name="Chung Y.R."/>
        </authorList>
    </citation>
    <scope>NUCLEOTIDE SEQUENCE [LARGE SCALE GENOMIC DNA]</scope>
    <source>
        <strain evidence="12 13">YC6258</strain>
    </source>
</reference>
<dbReference type="HAMAP" id="MF_00211">
    <property type="entry name" value="TrpD"/>
    <property type="match status" value="1"/>
</dbReference>
<comment type="pathway">
    <text evidence="1 9">Amino-acid biosynthesis; L-tryptophan biosynthesis; L-tryptophan from chorismate: step 2/5.</text>
</comment>
<keyword evidence="6 9" id="KW-0057">Aromatic amino acid biosynthesis</keyword>
<dbReference type="InterPro" id="IPR000312">
    <property type="entry name" value="Glycosyl_Trfase_fam3"/>
</dbReference>
<feature type="binding site" evidence="9">
    <location>
        <position position="227"/>
    </location>
    <ligand>
        <name>Mg(2+)</name>
        <dbReference type="ChEBI" id="CHEBI:18420"/>
        <label>2</label>
    </ligand>
</feature>
<keyword evidence="9" id="KW-0479">Metal-binding</keyword>
<feature type="domain" description="Glycosyl transferase family 3 N-terminal" evidence="11">
    <location>
        <begin position="4"/>
        <end position="65"/>
    </location>
</feature>
<dbReference type="SUPFAM" id="SSF47648">
    <property type="entry name" value="Nucleoside phosphorylase/phosphoribosyltransferase N-terminal domain"/>
    <property type="match status" value="1"/>
</dbReference>
<dbReference type="Pfam" id="PF00591">
    <property type="entry name" value="Glycos_transf_3"/>
    <property type="match status" value="1"/>
</dbReference>
<evidence type="ECO:0000259" key="10">
    <source>
        <dbReference type="Pfam" id="PF00591"/>
    </source>
</evidence>